<sequence>MIATTLFRRFRANTVSSEFTLAVRSSGPDICPSATVVIRQGFEVLRISLLNLQHKPEASSTLKVTGISIATR</sequence>
<evidence type="ECO:0000313" key="1">
    <source>
        <dbReference type="EMBL" id="JAE04167.1"/>
    </source>
</evidence>
<protein>
    <submittedName>
        <fullName evidence="1">Uncharacterized protein</fullName>
    </submittedName>
</protein>
<reference evidence="1" key="1">
    <citation type="submission" date="2014-09" db="EMBL/GenBank/DDBJ databases">
        <authorList>
            <person name="Magalhaes I.L.F."/>
            <person name="Oliveira U."/>
            <person name="Santos F.R."/>
            <person name="Vidigal T.H.D.A."/>
            <person name="Brescovit A.D."/>
            <person name="Santos A.J."/>
        </authorList>
    </citation>
    <scope>NUCLEOTIDE SEQUENCE</scope>
    <source>
        <tissue evidence="1">Shoot tissue taken approximately 20 cm above the soil surface</tissue>
    </source>
</reference>
<dbReference type="AlphaFoldDB" id="A0A0A9EVR5"/>
<accession>A0A0A9EVR5</accession>
<organism evidence="1">
    <name type="scientific">Arundo donax</name>
    <name type="common">Giant reed</name>
    <name type="synonym">Donax arundinaceus</name>
    <dbReference type="NCBI Taxonomy" id="35708"/>
    <lineage>
        <taxon>Eukaryota</taxon>
        <taxon>Viridiplantae</taxon>
        <taxon>Streptophyta</taxon>
        <taxon>Embryophyta</taxon>
        <taxon>Tracheophyta</taxon>
        <taxon>Spermatophyta</taxon>
        <taxon>Magnoliopsida</taxon>
        <taxon>Liliopsida</taxon>
        <taxon>Poales</taxon>
        <taxon>Poaceae</taxon>
        <taxon>PACMAD clade</taxon>
        <taxon>Arundinoideae</taxon>
        <taxon>Arundineae</taxon>
        <taxon>Arundo</taxon>
    </lineage>
</organism>
<name>A0A0A9EVR5_ARUDO</name>
<reference evidence="1" key="2">
    <citation type="journal article" date="2015" name="Data Brief">
        <title>Shoot transcriptome of the giant reed, Arundo donax.</title>
        <authorList>
            <person name="Barrero R.A."/>
            <person name="Guerrero F.D."/>
            <person name="Moolhuijzen P."/>
            <person name="Goolsby J.A."/>
            <person name="Tidwell J."/>
            <person name="Bellgard S.E."/>
            <person name="Bellgard M.I."/>
        </authorList>
    </citation>
    <scope>NUCLEOTIDE SEQUENCE</scope>
    <source>
        <tissue evidence="1">Shoot tissue taken approximately 20 cm above the soil surface</tissue>
    </source>
</reference>
<proteinExistence type="predicted"/>
<dbReference type="EMBL" id="GBRH01193729">
    <property type="protein sequence ID" value="JAE04167.1"/>
    <property type="molecule type" value="Transcribed_RNA"/>
</dbReference>